<evidence type="ECO:0000256" key="9">
    <source>
        <dbReference type="PROSITE-ProRule" id="PRU00221"/>
    </source>
</evidence>
<feature type="region of interest" description="Disordered" evidence="10">
    <location>
        <begin position="845"/>
        <end position="892"/>
    </location>
</feature>
<keyword evidence="6" id="KW-0156">Chromatin regulator</keyword>
<reference evidence="12 13" key="1">
    <citation type="submission" date="2015-08" db="EMBL/GenBank/DDBJ databases">
        <title>Next Generation Sequencing and Analysis of the Genome of Puccinia sorghi L Schw, the Causal Agent of Maize Common Rust.</title>
        <authorList>
            <person name="Rochi L."/>
            <person name="Burguener G."/>
            <person name="Darino M."/>
            <person name="Turjanski A."/>
            <person name="Kreff E."/>
            <person name="Dieguez M.J."/>
            <person name="Sacco F."/>
        </authorList>
    </citation>
    <scope>NUCLEOTIDE SEQUENCE [LARGE SCALE GENOMIC DNA]</scope>
    <source>
        <strain evidence="12 13">RO10H11247</strain>
    </source>
</reference>
<feature type="region of interest" description="Disordered" evidence="10">
    <location>
        <begin position="356"/>
        <end position="507"/>
    </location>
</feature>
<comment type="similarity">
    <text evidence="2">Belongs to the WD repeat HIR1 family.</text>
</comment>
<feature type="compositionally biased region" description="Polar residues" evidence="10">
    <location>
        <begin position="403"/>
        <end position="429"/>
    </location>
</feature>
<dbReference type="InterPro" id="IPR001680">
    <property type="entry name" value="WD40_rpt"/>
</dbReference>
<evidence type="ECO:0000259" key="11">
    <source>
        <dbReference type="Pfam" id="PF24105"/>
    </source>
</evidence>
<feature type="compositionally biased region" description="Basic and acidic residues" evidence="10">
    <location>
        <begin position="851"/>
        <end position="864"/>
    </location>
</feature>
<proteinExistence type="inferred from homology"/>
<comment type="subcellular location">
    <subcellularLocation>
        <location evidence="1">Nucleus</location>
    </subcellularLocation>
</comment>
<dbReference type="SMART" id="SM00320">
    <property type="entry name" value="WD40"/>
    <property type="match status" value="4"/>
</dbReference>
<keyword evidence="5" id="KW-0227">DNA damage</keyword>
<organism evidence="12 13">
    <name type="scientific">Puccinia sorghi</name>
    <dbReference type="NCBI Taxonomy" id="27349"/>
    <lineage>
        <taxon>Eukaryota</taxon>
        <taxon>Fungi</taxon>
        <taxon>Dikarya</taxon>
        <taxon>Basidiomycota</taxon>
        <taxon>Pucciniomycotina</taxon>
        <taxon>Pucciniomycetes</taxon>
        <taxon>Pucciniales</taxon>
        <taxon>Pucciniaceae</taxon>
        <taxon>Puccinia</taxon>
    </lineage>
</organism>
<dbReference type="SUPFAM" id="SSF50978">
    <property type="entry name" value="WD40 repeat-like"/>
    <property type="match status" value="1"/>
</dbReference>
<comment type="caution">
    <text evidence="12">The sequence shown here is derived from an EMBL/GenBank/DDBJ whole genome shotgun (WGS) entry which is preliminary data.</text>
</comment>
<feature type="compositionally biased region" description="Polar residues" evidence="10">
    <location>
        <begin position="385"/>
        <end position="394"/>
    </location>
</feature>
<gene>
    <name evidence="12" type="ORF">VP01_80g4</name>
</gene>
<feature type="compositionally biased region" description="Polar residues" evidence="10">
    <location>
        <begin position="461"/>
        <end position="473"/>
    </location>
</feature>
<dbReference type="Proteomes" id="UP000037035">
    <property type="component" value="Unassembled WGS sequence"/>
</dbReference>
<feature type="repeat" description="WD" evidence="9">
    <location>
        <begin position="171"/>
        <end position="202"/>
    </location>
</feature>
<dbReference type="AlphaFoldDB" id="A0A0L6UB33"/>
<evidence type="ECO:0000256" key="10">
    <source>
        <dbReference type="SAM" id="MobiDB-lite"/>
    </source>
</evidence>
<evidence type="ECO:0000256" key="1">
    <source>
        <dbReference type="ARBA" id="ARBA00004123"/>
    </source>
</evidence>
<dbReference type="EMBL" id="LAVV01013605">
    <property type="protein sequence ID" value="KNZ45447.1"/>
    <property type="molecule type" value="Genomic_DNA"/>
</dbReference>
<feature type="compositionally biased region" description="Low complexity" evidence="10">
    <location>
        <begin position="373"/>
        <end position="384"/>
    </location>
</feature>
<accession>A0A0L6UB33</accession>
<evidence type="ECO:0000313" key="13">
    <source>
        <dbReference type="Proteomes" id="UP000037035"/>
    </source>
</evidence>
<feature type="domain" description="CAF1B/HIR1 beta-propeller" evidence="11">
    <location>
        <begin position="631"/>
        <end position="787"/>
    </location>
</feature>
<evidence type="ECO:0000256" key="5">
    <source>
        <dbReference type="ARBA" id="ARBA00022763"/>
    </source>
</evidence>
<dbReference type="GO" id="GO:0033186">
    <property type="term" value="C:CAF-1 complex"/>
    <property type="evidence" value="ECO:0007669"/>
    <property type="project" value="TreeGrafter"/>
</dbReference>
<dbReference type="PROSITE" id="PS50294">
    <property type="entry name" value="WD_REPEATS_REGION"/>
    <property type="match status" value="1"/>
</dbReference>
<protein>
    <recommendedName>
        <fullName evidence="11">CAF1B/HIR1 beta-propeller domain-containing protein</fullName>
    </recommendedName>
</protein>
<dbReference type="InterPro" id="IPR036322">
    <property type="entry name" value="WD40_repeat_dom_sf"/>
</dbReference>
<dbReference type="GO" id="GO:0006334">
    <property type="term" value="P:nucleosome assembly"/>
    <property type="evidence" value="ECO:0007669"/>
    <property type="project" value="TreeGrafter"/>
</dbReference>
<dbReference type="InterPro" id="IPR045145">
    <property type="entry name" value="PTHR15271"/>
</dbReference>
<dbReference type="OrthoDB" id="71227at2759"/>
<evidence type="ECO:0000256" key="4">
    <source>
        <dbReference type="ARBA" id="ARBA00022737"/>
    </source>
</evidence>
<name>A0A0L6UB33_9BASI</name>
<dbReference type="SUPFAM" id="SSF50969">
    <property type="entry name" value="YVTN repeat-like/Quinoprotein amine dehydrogenase"/>
    <property type="match status" value="1"/>
</dbReference>
<evidence type="ECO:0000256" key="3">
    <source>
        <dbReference type="ARBA" id="ARBA00022574"/>
    </source>
</evidence>
<dbReference type="InterPro" id="IPR055410">
    <property type="entry name" value="Beta-prop_CAF1B_HIR1"/>
</dbReference>
<feature type="region of interest" description="Disordered" evidence="10">
    <location>
        <begin position="556"/>
        <end position="615"/>
    </location>
</feature>
<feature type="compositionally biased region" description="Basic and acidic residues" evidence="10">
    <location>
        <begin position="556"/>
        <end position="575"/>
    </location>
</feature>
<dbReference type="Gene3D" id="2.130.10.10">
    <property type="entry name" value="YVTN repeat-like/Quinoprotein amine dehydrogenase"/>
    <property type="match status" value="2"/>
</dbReference>
<feature type="compositionally biased region" description="Polar residues" evidence="10">
    <location>
        <begin position="443"/>
        <end position="452"/>
    </location>
</feature>
<dbReference type="GO" id="GO:0006281">
    <property type="term" value="P:DNA repair"/>
    <property type="evidence" value="ECO:0007669"/>
    <property type="project" value="UniProtKB-KW"/>
</dbReference>
<feature type="domain" description="CAF1B/HIR1 beta-propeller" evidence="11">
    <location>
        <begin position="164"/>
        <end position="331"/>
    </location>
</feature>
<dbReference type="PROSITE" id="PS50082">
    <property type="entry name" value="WD_REPEATS_2"/>
    <property type="match status" value="2"/>
</dbReference>
<dbReference type="Pfam" id="PF24105">
    <property type="entry name" value="Beta-prop_CAF1B_HIR1"/>
    <property type="match status" value="2"/>
</dbReference>
<sequence length="892" mass="98161">MFLAAVDHREFGAERPTQRTNDQINRRTTVASIMKAKAIEIRWHNTKPIYSTDFQTLPPSNLNSLIPSRSHPYLGSQLDKQVQQLESDLGCGNVWRLATAGGDNLVMVQALNLSTWVVMWLVYPKPTMAQVNHHRNAYQSTGQPTPPSLDPKFILDHKYHHPPIVEYLATLTKHQGVVNVVRFCPRAEMLASAGDDGNVLLWVLSTNPIPSAFGESPADKAYERESWRTRLMLRGPAQCEIYDLAWSPCGDFLLTGDTAKTARIWNVTDVTPCVENLGSCIKQIAEHSNFVQGVAWDPLGEYIATQSSDRSMNIYSVQLNKDDSGAATAEVHHIAKNYKIDVLNQQTNTWSNFQNYHHEKDDINPPSAQSLATSTSIDTRSDTSAPTSVASVQTPKLKLLPRTVSTASNIHESPSHHPSPQLNSGNNRVLSVPPTPSTATSTLFNEDSSMQPPSEIPRHTGLSSMSTPHVRNLSNSRQSSVVSSQAMSPSSRPIRSPSPVPPLPAIHVNDEKRSSSILLYGDEGASAFFRRLTWSNDGSTLITPAGRWENRFTEAEADRKCHNGKGKAKEVDRGAGGEASTKKRRRRRTAANDVIVESDDEDDGSGQEPGRDNPTVFIYGRGAISASSGKSQACQPLARLPGHKSSSVAIRFSPVIYRLKAVKSQAGSKKSGQLITPVQVELAHGSPMQEIDLNKPPSNPQNLNRQAPKSSDEIVGIFDLPYRMIYAVATHDTVYIYDTQQSSPICLFNNLHFSSFTDLSWTSDGETLVLSSSDGYCSLVIFEKNELGDRLTEEELQEHMPAKMMRNVVRKEEERTMMPCTDAVKPAPISSSTVLPPTIAGIVEASSGAQKEARKREVNQRDTSHPNLANDDGLPQKKKKRVALTYEGPVKG</sequence>
<dbReference type="GO" id="GO:0006335">
    <property type="term" value="P:DNA replication-dependent chromatin assembly"/>
    <property type="evidence" value="ECO:0007669"/>
    <property type="project" value="InterPro"/>
</dbReference>
<feature type="repeat" description="WD" evidence="9">
    <location>
        <begin position="284"/>
        <end position="318"/>
    </location>
</feature>
<evidence type="ECO:0000256" key="8">
    <source>
        <dbReference type="ARBA" id="ARBA00023242"/>
    </source>
</evidence>
<dbReference type="InterPro" id="IPR015943">
    <property type="entry name" value="WD40/YVTN_repeat-like_dom_sf"/>
</dbReference>
<dbReference type="PANTHER" id="PTHR15271">
    <property type="entry name" value="CHROMATIN ASSEMBLY FACTOR 1 SUBUNIT B"/>
    <property type="match status" value="1"/>
</dbReference>
<keyword evidence="3 9" id="KW-0853">WD repeat</keyword>
<dbReference type="GO" id="GO:0005634">
    <property type="term" value="C:nucleus"/>
    <property type="evidence" value="ECO:0007669"/>
    <property type="project" value="UniProtKB-SubCell"/>
</dbReference>
<dbReference type="PANTHER" id="PTHR15271:SF4">
    <property type="entry name" value="CHROMATIN ASSEMBLY FACTOR 1 SUBUNIT B"/>
    <property type="match status" value="1"/>
</dbReference>
<keyword evidence="13" id="KW-1185">Reference proteome</keyword>
<dbReference type="InterPro" id="IPR011044">
    <property type="entry name" value="Quino_amine_DH_bsu"/>
</dbReference>
<feature type="compositionally biased region" description="Acidic residues" evidence="10">
    <location>
        <begin position="596"/>
        <end position="605"/>
    </location>
</feature>
<dbReference type="VEuPathDB" id="FungiDB:VP01_80g4"/>
<feature type="compositionally biased region" description="Low complexity" evidence="10">
    <location>
        <begin position="474"/>
        <end position="495"/>
    </location>
</feature>
<keyword evidence="8" id="KW-0539">Nucleus</keyword>
<dbReference type="STRING" id="27349.A0A0L6UB33"/>
<evidence type="ECO:0000313" key="12">
    <source>
        <dbReference type="EMBL" id="KNZ45447.1"/>
    </source>
</evidence>
<evidence type="ECO:0000256" key="2">
    <source>
        <dbReference type="ARBA" id="ARBA00007306"/>
    </source>
</evidence>
<evidence type="ECO:0000256" key="7">
    <source>
        <dbReference type="ARBA" id="ARBA00023204"/>
    </source>
</evidence>
<evidence type="ECO:0000256" key="6">
    <source>
        <dbReference type="ARBA" id="ARBA00022853"/>
    </source>
</evidence>
<keyword evidence="7" id="KW-0234">DNA repair</keyword>
<keyword evidence="4" id="KW-0677">Repeat</keyword>